<evidence type="ECO:0000256" key="1">
    <source>
        <dbReference type="SAM" id="MobiDB-lite"/>
    </source>
</evidence>
<feature type="compositionally biased region" description="Gly residues" evidence="1">
    <location>
        <begin position="106"/>
        <end position="117"/>
    </location>
</feature>
<feature type="region of interest" description="Disordered" evidence="1">
    <location>
        <begin position="19"/>
        <end position="42"/>
    </location>
</feature>
<evidence type="ECO:0000313" key="3">
    <source>
        <dbReference type="Proteomes" id="UP001158067"/>
    </source>
</evidence>
<comment type="caution">
    <text evidence="2">The sequence shown here is derived from an EMBL/GenBank/DDBJ whole genome shotgun (WGS) entry which is preliminary data.</text>
</comment>
<keyword evidence="3" id="KW-1185">Reference proteome</keyword>
<dbReference type="EMBL" id="FXUG01000020">
    <property type="protein sequence ID" value="SMP75840.1"/>
    <property type="molecule type" value="Genomic_DNA"/>
</dbReference>
<dbReference type="RefSeq" id="WP_283435118.1">
    <property type="nucleotide sequence ID" value="NZ_FXUG01000020.1"/>
</dbReference>
<feature type="compositionally biased region" description="Basic residues" evidence="1">
    <location>
        <begin position="19"/>
        <end position="29"/>
    </location>
</feature>
<protein>
    <submittedName>
        <fullName evidence="2">Uncharacterized protein</fullName>
    </submittedName>
</protein>
<name>A0ABY1QNT6_9BACT</name>
<accession>A0ABY1QNT6</accession>
<evidence type="ECO:0000313" key="2">
    <source>
        <dbReference type="EMBL" id="SMP75840.1"/>
    </source>
</evidence>
<feature type="region of interest" description="Disordered" evidence="1">
    <location>
        <begin position="88"/>
        <end position="117"/>
    </location>
</feature>
<proteinExistence type="predicted"/>
<reference evidence="2 3" key="1">
    <citation type="submission" date="2017-05" db="EMBL/GenBank/DDBJ databases">
        <authorList>
            <person name="Varghese N."/>
            <person name="Submissions S."/>
        </authorList>
    </citation>
    <scope>NUCLEOTIDE SEQUENCE [LARGE SCALE GENOMIC DNA]</scope>
    <source>
        <strain evidence="2 3">DSM 25457</strain>
    </source>
</reference>
<organism evidence="2 3">
    <name type="scientific">Neorhodopirellula lusitana</name>
    <dbReference type="NCBI Taxonomy" id="445327"/>
    <lineage>
        <taxon>Bacteria</taxon>
        <taxon>Pseudomonadati</taxon>
        <taxon>Planctomycetota</taxon>
        <taxon>Planctomycetia</taxon>
        <taxon>Pirellulales</taxon>
        <taxon>Pirellulaceae</taxon>
        <taxon>Neorhodopirellula</taxon>
    </lineage>
</organism>
<dbReference type="Proteomes" id="UP001158067">
    <property type="component" value="Unassembled WGS sequence"/>
</dbReference>
<gene>
    <name evidence="2" type="ORF">SAMN06265222_12023</name>
</gene>
<sequence>MFRFLMWLFGVHDSAPLSTRRRTATKARPKALQSPQAIHHPNVVMEIPQAEQDDSDPLVSGVVAYATDSTLLGYVAGGSLPGAIVGDMLNDDDQSSNDGTAYDSADGGGGDDCGGDW</sequence>